<dbReference type="Proteomes" id="UP000273158">
    <property type="component" value="Unassembled WGS sequence"/>
</dbReference>
<dbReference type="AlphaFoldDB" id="A0A498CH83"/>
<evidence type="ECO:0000256" key="3">
    <source>
        <dbReference type="ARBA" id="ARBA00022553"/>
    </source>
</evidence>
<name>A0A498CH83_9MICO</name>
<dbReference type="GO" id="GO:0000155">
    <property type="term" value="F:phosphorelay sensor kinase activity"/>
    <property type="evidence" value="ECO:0007669"/>
    <property type="project" value="InterPro"/>
</dbReference>
<feature type="transmembrane region" description="Helical" evidence="10">
    <location>
        <begin position="120"/>
        <end position="144"/>
    </location>
</feature>
<dbReference type="EC" id="2.7.13.3" evidence="2"/>
<keyword evidence="10" id="KW-1133">Transmembrane helix</keyword>
<evidence type="ECO:0000256" key="8">
    <source>
        <dbReference type="ARBA" id="ARBA00023012"/>
    </source>
</evidence>
<dbReference type="Gene3D" id="3.30.565.10">
    <property type="entry name" value="Histidine kinase-like ATPase, C-terminal domain"/>
    <property type="match status" value="1"/>
</dbReference>
<keyword evidence="6 12" id="KW-0418">Kinase</keyword>
<gene>
    <name evidence="12" type="ORF">C7474_0443</name>
</gene>
<evidence type="ECO:0000256" key="10">
    <source>
        <dbReference type="SAM" id="Phobius"/>
    </source>
</evidence>
<comment type="caution">
    <text evidence="12">The sequence shown here is derived from an EMBL/GenBank/DDBJ whole genome shotgun (WGS) entry which is preliminary data.</text>
</comment>
<dbReference type="GO" id="GO:0016020">
    <property type="term" value="C:membrane"/>
    <property type="evidence" value="ECO:0007669"/>
    <property type="project" value="InterPro"/>
</dbReference>
<reference evidence="12 13" key="1">
    <citation type="journal article" date="2015" name="Stand. Genomic Sci.">
        <title>Genomic Encyclopedia of Bacterial and Archaeal Type Strains, Phase III: the genomes of soil and plant-associated and newly described type strains.</title>
        <authorList>
            <person name="Whitman W.B."/>
            <person name="Woyke T."/>
            <person name="Klenk H.P."/>
            <person name="Zhou Y."/>
            <person name="Lilburn T.G."/>
            <person name="Beck B.J."/>
            <person name="De Vos P."/>
            <person name="Vandamme P."/>
            <person name="Eisen J.A."/>
            <person name="Garrity G."/>
            <person name="Hugenholtz P."/>
            <person name="Kyrpides N.C."/>
        </authorList>
    </citation>
    <scope>NUCLEOTIDE SEQUENCE [LARGE SCALE GENOMIC DNA]</scope>
    <source>
        <strain evidence="12 13">S2T63</strain>
    </source>
</reference>
<evidence type="ECO:0000256" key="1">
    <source>
        <dbReference type="ARBA" id="ARBA00000085"/>
    </source>
</evidence>
<dbReference type="InterPro" id="IPR036890">
    <property type="entry name" value="HATPase_C_sf"/>
</dbReference>
<dbReference type="GO" id="GO:0046983">
    <property type="term" value="F:protein dimerization activity"/>
    <property type="evidence" value="ECO:0007669"/>
    <property type="project" value="InterPro"/>
</dbReference>
<accession>A0A498CH83</accession>
<comment type="catalytic activity">
    <reaction evidence="1">
        <text>ATP + protein L-histidine = ADP + protein N-phospho-L-histidine.</text>
        <dbReference type="EC" id="2.7.13.3"/>
    </reaction>
</comment>
<feature type="compositionally biased region" description="Basic and acidic residues" evidence="9">
    <location>
        <begin position="453"/>
        <end position="468"/>
    </location>
</feature>
<dbReference type="InterPro" id="IPR050482">
    <property type="entry name" value="Sensor_HK_TwoCompSys"/>
</dbReference>
<dbReference type="Gene3D" id="1.20.5.1930">
    <property type="match status" value="1"/>
</dbReference>
<evidence type="ECO:0000256" key="9">
    <source>
        <dbReference type="SAM" id="MobiDB-lite"/>
    </source>
</evidence>
<organism evidence="12 13">
    <name type="scientific">Microbacterium telephonicum</name>
    <dbReference type="NCBI Taxonomy" id="1714841"/>
    <lineage>
        <taxon>Bacteria</taxon>
        <taxon>Bacillati</taxon>
        <taxon>Actinomycetota</taxon>
        <taxon>Actinomycetes</taxon>
        <taxon>Micrococcales</taxon>
        <taxon>Microbacteriaceae</taxon>
        <taxon>Microbacterium</taxon>
    </lineage>
</organism>
<dbReference type="OrthoDB" id="227596at2"/>
<dbReference type="RefSeq" id="WP_121057234.1">
    <property type="nucleotide sequence ID" value="NZ_RCDB01000001.1"/>
</dbReference>
<feature type="transmembrane region" description="Helical" evidence="10">
    <location>
        <begin position="32"/>
        <end position="57"/>
    </location>
</feature>
<evidence type="ECO:0000313" key="13">
    <source>
        <dbReference type="Proteomes" id="UP000273158"/>
    </source>
</evidence>
<keyword evidence="13" id="KW-1185">Reference proteome</keyword>
<feature type="region of interest" description="Disordered" evidence="9">
    <location>
        <begin position="452"/>
        <end position="475"/>
    </location>
</feature>
<dbReference type="PANTHER" id="PTHR24421">
    <property type="entry name" value="NITRATE/NITRITE SENSOR PROTEIN NARX-RELATED"/>
    <property type="match status" value="1"/>
</dbReference>
<evidence type="ECO:0000256" key="7">
    <source>
        <dbReference type="ARBA" id="ARBA00022840"/>
    </source>
</evidence>
<keyword evidence="8" id="KW-0902">Two-component regulatory system</keyword>
<proteinExistence type="predicted"/>
<feature type="domain" description="Signal transduction histidine kinase subgroup 3 dimerisation and phosphoacceptor" evidence="11">
    <location>
        <begin position="307"/>
        <end position="373"/>
    </location>
</feature>
<evidence type="ECO:0000256" key="2">
    <source>
        <dbReference type="ARBA" id="ARBA00012438"/>
    </source>
</evidence>
<evidence type="ECO:0000259" key="11">
    <source>
        <dbReference type="Pfam" id="PF07730"/>
    </source>
</evidence>
<keyword evidence="4" id="KW-0808">Transferase</keyword>
<feature type="transmembrane region" description="Helical" evidence="10">
    <location>
        <begin position="150"/>
        <end position="171"/>
    </location>
</feature>
<feature type="transmembrane region" description="Helical" evidence="10">
    <location>
        <begin position="90"/>
        <end position="113"/>
    </location>
</feature>
<dbReference type="EMBL" id="RCDB01000001">
    <property type="protein sequence ID" value="RLK52500.1"/>
    <property type="molecule type" value="Genomic_DNA"/>
</dbReference>
<dbReference type="InterPro" id="IPR011712">
    <property type="entry name" value="Sig_transdc_His_kin_sub3_dim/P"/>
</dbReference>
<keyword evidence="7" id="KW-0067">ATP-binding</keyword>
<evidence type="ECO:0000256" key="4">
    <source>
        <dbReference type="ARBA" id="ARBA00022679"/>
    </source>
</evidence>
<evidence type="ECO:0000313" key="12">
    <source>
        <dbReference type="EMBL" id="RLK52500.1"/>
    </source>
</evidence>
<feature type="transmembrane region" description="Helical" evidence="10">
    <location>
        <begin position="64"/>
        <end position="84"/>
    </location>
</feature>
<dbReference type="GO" id="GO:0005524">
    <property type="term" value="F:ATP binding"/>
    <property type="evidence" value="ECO:0007669"/>
    <property type="project" value="UniProtKB-KW"/>
</dbReference>
<keyword evidence="10" id="KW-0812">Transmembrane</keyword>
<feature type="region of interest" description="Disordered" evidence="9">
    <location>
        <begin position="508"/>
        <end position="535"/>
    </location>
</feature>
<dbReference type="Pfam" id="PF07730">
    <property type="entry name" value="HisKA_3"/>
    <property type="match status" value="1"/>
</dbReference>
<keyword evidence="5" id="KW-0547">Nucleotide-binding</keyword>
<keyword evidence="3" id="KW-0597">Phosphoprotein</keyword>
<keyword evidence="10" id="KW-0472">Membrane</keyword>
<dbReference type="SUPFAM" id="SSF55874">
    <property type="entry name" value="ATPase domain of HSP90 chaperone/DNA topoisomerase II/histidine kinase"/>
    <property type="match status" value="1"/>
</dbReference>
<evidence type="ECO:0000256" key="5">
    <source>
        <dbReference type="ARBA" id="ARBA00022741"/>
    </source>
</evidence>
<dbReference type="PANTHER" id="PTHR24421:SF10">
    <property type="entry name" value="NITRATE_NITRITE SENSOR PROTEIN NARQ"/>
    <property type="match status" value="1"/>
</dbReference>
<evidence type="ECO:0000256" key="6">
    <source>
        <dbReference type="ARBA" id="ARBA00022777"/>
    </source>
</evidence>
<protein>
    <recommendedName>
        <fullName evidence="2">histidine kinase</fullName>
        <ecNumber evidence="2">2.7.13.3</ecNumber>
    </recommendedName>
</protein>
<sequence>MIARRVGLVLATILSVLGTAPALDIAPDSSGSIVLPIAAAILSIGIAVTTLVLLIPAWRGRSRACLTIAVLQLVGILTAIPAFFAPAEVVPAGAVVFAALGSLLNVTAFALILVDQSTALVYSAAIIIVVAIYAGAVAVVSLLVPPSVERTVQTVAAIGIALLFQPVVGLLRRTVGRTLYGGRDDPAGTARRVRQRHDGSEAGVAAAVAETAALLRLPGLTLIVDNKPVATVRRGQAGGREVEVPVTPDGSLALRVALRPGEKALHADDRAALELVALPLALLSRQADLSEQLRDARAATVESRERERVALHRDLHDGLGPLLTGAAFRADAARNLLRSHPDEVDAQLEVVQADLRTALEEVRRVVDGLRPIELQERGLWGALARRADRVGADLDVPDPPPVLTAAGQVAVYRIVSEALTNADHHGPGSPVQAGATLTPDGALHIVVQNPITEDTHGGDKASAPDDGRSAPARPGIGAASIHARAEELGGSATIGPDGQGLWRVSVHLPPSIIDTEPSPSSRDRGGMKGARPNQT</sequence>